<sequence>MSQSRFAPFTPNDFTYKTVSQTPLQATVLVPKRIIEGGKSAKKCPVLVHFHGGALVVGDRMFEDWFAIWLLRFAEEQGAIIVTPDYRLMPEANGSEILDDVEDFWKWVHGGLAGCVKGLDLGVEVDLGRIAVCGESAGGYLSILSAMLFPFAKMRVVICQYGAVDYAHSVSVKHLERKAPMEEKTVDEYIASLKPGAVRVSDPFPGSAPLMMGVLREGKKLELLGKDERLFITKVLEKAGSVQVPPIWFVHGREDDMVLLENTVDFHKRLRELYPDTPALLSIKDGGHGFDVDMTGEEEWIREGCEFVRKFW</sequence>
<accession>S3E139</accession>
<dbReference type="eggNOG" id="ENOG502S3DF">
    <property type="taxonomic scope" value="Eukaryota"/>
</dbReference>
<dbReference type="Gene3D" id="3.40.50.1820">
    <property type="entry name" value="alpha/beta hydrolase"/>
    <property type="match status" value="1"/>
</dbReference>
<feature type="domain" description="Alpha/beta hydrolase fold-3" evidence="2">
    <location>
        <begin position="47"/>
        <end position="203"/>
    </location>
</feature>
<dbReference type="PANTHER" id="PTHR48081">
    <property type="entry name" value="AB HYDROLASE SUPERFAMILY PROTEIN C4A8.06C"/>
    <property type="match status" value="1"/>
</dbReference>
<dbReference type="InterPro" id="IPR050300">
    <property type="entry name" value="GDXG_lipolytic_enzyme"/>
</dbReference>
<name>S3E139_GLAL2</name>
<dbReference type="KEGG" id="glz:GLAREA_07356"/>
<dbReference type="HOGENOM" id="CLU_012494_9_1_1"/>
<dbReference type="GO" id="GO:0016787">
    <property type="term" value="F:hydrolase activity"/>
    <property type="evidence" value="ECO:0007669"/>
    <property type="project" value="UniProtKB-KW"/>
</dbReference>
<evidence type="ECO:0000259" key="2">
    <source>
        <dbReference type="Pfam" id="PF07859"/>
    </source>
</evidence>
<dbReference type="SUPFAM" id="SSF53474">
    <property type="entry name" value="alpha/beta-Hydrolases"/>
    <property type="match status" value="1"/>
</dbReference>
<dbReference type="OMA" id="WIREGCE"/>
<evidence type="ECO:0000313" key="4">
    <source>
        <dbReference type="Proteomes" id="UP000016922"/>
    </source>
</evidence>
<dbReference type="InterPro" id="IPR029058">
    <property type="entry name" value="AB_hydrolase_fold"/>
</dbReference>
<evidence type="ECO:0000313" key="3">
    <source>
        <dbReference type="EMBL" id="EPE32223.1"/>
    </source>
</evidence>
<keyword evidence="4" id="KW-1185">Reference proteome</keyword>
<dbReference type="Proteomes" id="UP000016922">
    <property type="component" value="Unassembled WGS sequence"/>
</dbReference>
<dbReference type="EMBL" id="KE145359">
    <property type="protein sequence ID" value="EPE32223.1"/>
    <property type="molecule type" value="Genomic_DNA"/>
</dbReference>
<dbReference type="PANTHER" id="PTHR48081:SF3">
    <property type="entry name" value="ALPHA_BETA HYDROLASE FOLD-3 DOMAIN-CONTAINING PROTEIN"/>
    <property type="match status" value="1"/>
</dbReference>
<keyword evidence="1 3" id="KW-0378">Hydrolase</keyword>
<dbReference type="RefSeq" id="XP_008080235.1">
    <property type="nucleotide sequence ID" value="XM_008082044.1"/>
</dbReference>
<evidence type="ECO:0000256" key="1">
    <source>
        <dbReference type="ARBA" id="ARBA00022801"/>
    </source>
</evidence>
<dbReference type="Pfam" id="PF07859">
    <property type="entry name" value="Abhydrolase_3"/>
    <property type="match status" value="1"/>
</dbReference>
<organism evidence="3 4">
    <name type="scientific">Glarea lozoyensis (strain ATCC 20868 / MF5171)</name>
    <dbReference type="NCBI Taxonomy" id="1116229"/>
    <lineage>
        <taxon>Eukaryota</taxon>
        <taxon>Fungi</taxon>
        <taxon>Dikarya</taxon>
        <taxon>Ascomycota</taxon>
        <taxon>Pezizomycotina</taxon>
        <taxon>Leotiomycetes</taxon>
        <taxon>Helotiales</taxon>
        <taxon>Helotiaceae</taxon>
        <taxon>Glarea</taxon>
    </lineage>
</organism>
<dbReference type="OrthoDB" id="19653at2759"/>
<protein>
    <submittedName>
        <fullName evidence="3">Alpha/beta-Hydrolase</fullName>
    </submittedName>
</protein>
<dbReference type="AlphaFoldDB" id="S3E139"/>
<reference evidence="3 4" key="1">
    <citation type="journal article" date="2013" name="BMC Genomics">
        <title>Genomics-driven discovery of the pneumocandin biosynthetic gene cluster in the fungus Glarea lozoyensis.</title>
        <authorList>
            <person name="Chen L."/>
            <person name="Yue Q."/>
            <person name="Zhang X."/>
            <person name="Xiang M."/>
            <person name="Wang C."/>
            <person name="Li S."/>
            <person name="Che Y."/>
            <person name="Ortiz-Lopez F.J."/>
            <person name="Bills G.F."/>
            <person name="Liu X."/>
            <person name="An Z."/>
        </authorList>
    </citation>
    <scope>NUCLEOTIDE SEQUENCE [LARGE SCALE GENOMIC DNA]</scope>
    <source>
        <strain evidence="4">ATCC 20868 / MF5171</strain>
    </source>
</reference>
<proteinExistence type="predicted"/>
<gene>
    <name evidence="3" type="ORF">GLAREA_07356</name>
</gene>
<dbReference type="InterPro" id="IPR013094">
    <property type="entry name" value="AB_hydrolase_3"/>
</dbReference>
<dbReference type="GeneID" id="19466409"/>